<dbReference type="Proteomes" id="UP000281028">
    <property type="component" value="Unassembled WGS sequence"/>
</dbReference>
<dbReference type="OrthoDB" id="571704at2"/>
<reference evidence="1" key="1">
    <citation type="submission" date="2020-05" db="EMBL/GenBank/DDBJ databases">
        <title>Chitinophaga laudate sp. nov., isolated from a tropical peat swamp.</title>
        <authorList>
            <person name="Goh C.B.S."/>
            <person name="Lee M.S."/>
            <person name="Parimannan S."/>
            <person name="Pasbakhsh P."/>
            <person name="Yule C.M."/>
            <person name="Rajandas H."/>
            <person name="Loke S."/>
            <person name="Croft L."/>
            <person name="Tan J.B.L."/>
        </authorList>
    </citation>
    <scope>NUCLEOTIDE SEQUENCE</scope>
    <source>
        <strain evidence="1">Mgbs1</strain>
    </source>
</reference>
<gene>
    <name evidence="1" type="ORF">ECE50_030625</name>
</gene>
<dbReference type="AlphaFoldDB" id="A0A3S1CYC8"/>
<dbReference type="EMBL" id="RIAR02000003">
    <property type="protein sequence ID" value="NSL91217.1"/>
    <property type="molecule type" value="Genomic_DNA"/>
</dbReference>
<protein>
    <submittedName>
        <fullName evidence="1">Uncharacterized protein</fullName>
    </submittedName>
</protein>
<name>A0A3S1CYC8_9BACT</name>
<sequence length="187" mass="21892">MQFLFTARRKFDAQHQEDDSMPWEKYLAWSRLPQLTELVSLDTGLNEVLVEPDRENEDDWKHFTLSGLLDTELFTTLEFVLKRTAKETDFNLLMTVINPEEDCAGIQADAYDFLGYELIDYYYCTSALSNCGGFDETFLPAELNRYGLIDDYQRAYEIRKNLLVNNPEEDHADTNVIAIWRHRTIGR</sequence>
<evidence type="ECO:0000313" key="2">
    <source>
        <dbReference type="Proteomes" id="UP000281028"/>
    </source>
</evidence>
<comment type="caution">
    <text evidence="1">The sequence shown here is derived from an EMBL/GenBank/DDBJ whole genome shotgun (WGS) entry which is preliminary data.</text>
</comment>
<organism evidence="1 2">
    <name type="scientific">Chitinophaga solisilvae</name>
    <dbReference type="NCBI Taxonomy" id="1233460"/>
    <lineage>
        <taxon>Bacteria</taxon>
        <taxon>Pseudomonadati</taxon>
        <taxon>Bacteroidota</taxon>
        <taxon>Chitinophagia</taxon>
        <taxon>Chitinophagales</taxon>
        <taxon>Chitinophagaceae</taxon>
        <taxon>Chitinophaga</taxon>
    </lineage>
</organism>
<evidence type="ECO:0000313" key="1">
    <source>
        <dbReference type="EMBL" id="NSL91217.1"/>
    </source>
</evidence>
<keyword evidence="2" id="KW-1185">Reference proteome</keyword>
<accession>A0A3S1CYC8</accession>
<proteinExistence type="predicted"/>